<dbReference type="EMBL" id="CP061036">
    <property type="protein sequence ID" value="QQV79311.1"/>
    <property type="molecule type" value="Genomic_DNA"/>
</dbReference>
<evidence type="ECO:0000313" key="2">
    <source>
        <dbReference type="Proteomes" id="UP000595894"/>
    </source>
</evidence>
<keyword evidence="2" id="KW-1185">Reference proteome</keyword>
<dbReference type="KEGG" id="sari:H5J25_18860"/>
<dbReference type="RefSeq" id="WP_202096590.1">
    <property type="nucleotide sequence ID" value="NZ_CP061036.1"/>
</dbReference>
<keyword evidence="1" id="KW-0614">Plasmid</keyword>
<name>A0A974NYT7_9SPHN</name>
<gene>
    <name evidence="1" type="ORF">H5J25_18860</name>
</gene>
<protein>
    <submittedName>
        <fullName evidence="1">Uncharacterized protein</fullName>
    </submittedName>
</protein>
<accession>A0A974NYT7</accession>
<dbReference type="AlphaFoldDB" id="A0A974NYT7"/>
<organism evidence="1 2">
    <name type="scientific">Sphingomonas aliaeris</name>
    <dbReference type="NCBI Taxonomy" id="2759526"/>
    <lineage>
        <taxon>Bacteria</taxon>
        <taxon>Pseudomonadati</taxon>
        <taxon>Pseudomonadota</taxon>
        <taxon>Alphaproteobacteria</taxon>
        <taxon>Sphingomonadales</taxon>
        <taxon>Sphingomonadaceae</taxon>
        <taxon>Sphingomonas</taxon>
    </lineage>
</organism>
<sequence>MRTILAFYDTDREYGGPEEGGWWYDTGTFVRVIGLYFDEAEAIRSQQRANRLLERLQRHRTPVSSVTYTGGRHRALAFTGLPPASFPEVRPTYS</sequence>
<geneLocation type="plasmid" evidence="1 2">
    <name>punnamed1</name>
</geneLocation>
<dbReference type="Proteomes" id="UP000595894">
    <property type="component" value="Plasmid punnamed1"/>
</dbReference>
<reference evidence="2" key="1">
    <citation type="submission" date="2020-09" db="EMBL/GenBank/DDBJ databases">
        <title>Sphingomonas sp., a new species isolated from pork steak.</title>
        <authorList>
            <person name="Heidler von Heilborn D."/>
        </authorList>
    </citation>
    <scope>NUCLEOTIDE SEQUENCE [LARGE SCALE GENOMIC DNA]</scope>
    <source>
        <plasmid evidence="2">punnamed1</plasmid>
    </source>
</reference>
<evidence type="ECO:0000313" key="1">
    <source>
        <dbReference type="EMBL" id="QQV79311.1"/>
    </source>
</evidence>
<proteinExistence type="predicted"/>